<protein>
    <submittedName>
        <fullName evidence="3">HET-domain-containing protein</fullName>
    </submittedName>
</protein>
<accession>A0A6A6ZP67</accession>
<evidence type="ECO:0000313" key="4">
    <source>
        <dbReference type="Proteomes" id="UP000799424"/>
    </source>
</evidence>
<evidence type="ECO:0000313" key="3">
    <source>
        <dbReference type="EMBL" id="KAF2822890.1"/>
    </source>
</evidence>
<feature type="domain" description="DUF8212" evidence="2">
    <location>
        <begin position="259"/>
        <end position="280"/>
    </location>
</feature>
<feature type="non-terminal residue" evidence="3">
    <location>
        <position position="280"/>
    </location>
</feature>
<feature type="domain" description="Heterokaryon incompatibility" evidence="1">
    <location>
        <begin position="55"/>
        <end position="145"/>
    </location>
</feature>
<dbReference type="Pfam" id="PF26640">
    <property type="entry name" value="DUF8212"/>
    <property type="match status" value="1"/>
</dbReference>
<dbReference type="Proteomes" id="UP000799424">
    <property type="component" value="Unassembled WGS sequence"/>
</dbReference>
<sequence length="280" mass="32429">MRPRGFQPSDGIRHPDTQRLYRHHLTAFLESRHATHQRCALQLERFDDDTKIPPFAILSHTWGSEEVSLQQLDDAHTGDDSMRIRIKGMLGYTKIAKTCKQALDDGYAYAWVDTCCIDKSSSAELSEAINSMFRWYQEARVCYAFWKMTGWSYERFEKARWFTRGWTLQEQIAPHDVRFYAAGRVFIGSKASMADPLSSITGIYWNVLADPDSQLERQSVARRMSWAASRTTTRIEDIAYSLMGLFGVNMPLLYGEGKKAFVRLQEEVLREHEDQSLFAW</sequence>
<dbReference type="OrthoDB" id="674604at2759"/>
<dbReference type="EMBL" id="MU006233">
    <property type="protein sequence ID" value="KAF2822890.1"/>
    <property type="molecule type" value="Genomic_DNA"/>
</dbReference>
<dbReference type="Pfam" id="PF06985">
    <property type="entry name" value="HET"/>
    <property type="match status" value="1"/>
</dbReference>
<dbReference type="InterPro" id="IPR058525">
    <property type="entry name" value="DUF8212"/>
</dbReference>
<evidence type="ECO:0000259" key="2">
    <source>
        <dbReference type="Pfam" id="PF26640"/>
    </source>
</evidence>
<dbReference type="PANTHER" id="PTHR10622:SF10">
    <property type="entry name" value="HET DOMAIN-CONTAINING PROTEIN"/>
    <property type="match status" value="1"/>
</dbReference>
<evidence type="ECO:0000259" key="1">
    <source>
        <dbReference type="Pfam" id="PF06985"/>
    </source>
</evidence>
<reference evidence="3" key="1">
    <citation type="journal article" date="2020" name="Stud. Mycol.">
        <title>101 Dothideomycetes genomes: a test case for predicting lifestyles and emergence of pathogens.</title>
        <authorList>
            <person name="Haridas S."/>
            <person name="Albert R."/>
            <person name="Binder M."/>
            <person name="Bloem J."/>
            <person name="Labutti K."/>
            <person name="Salamov A."/>
            <person name="Andreopoulos B."/>
            <person name="Baker S."/>
            <person name="Barry K."/>
            <person name="Bills G."/>
            <person name="Bluhm B."/>
            <person name="Cannon C."/>
            <person name="Castanera R."/>
            <person name="Culley D."/>
            <person name="Daum C."/>
            <person name="Ezra D."/>
            <person name="Gonzalez J."/>
            <person name="Henrissat B."/>
            <person name="Kuo A."/>
            <person name="Liang C."/>
            <person name="Lipzen A."/>
            <person name="Lutzoni F."/>
            <person name="Magnuson J."/>
            <person name="Mondo S."/>
            <person name="Nolan M."/>
            <person name="Ohm R."/>
            <person name="Pangilinan J."/>
            <person name="Park H.-J."/>
            <person name="Ramirez L."/>
            <person name="Alfaro M."/>
            <person name="Sun H."/>
            <person name="Tritt A."/>
            <person name="Yoshinaga Y."/>
            <person name="Zwiers L.-H."/>
            <person name="Turgeon B."/>
            <person name="Goodwin S."/>
            <person name="Spatafora J."/>
            <person name="Crous P."/>
            <person name="Grigoriev I."/>
        </authorList>
    </citation>
    <scope>NUCLEOTIDE SEQUENCE</scope>
    <source>
        <strain evidence="3">CBS 113818</strain>
    </source>
</reference>
<gene>
    <name evidence="3" type="ORF">CC86DRAFT_299686</name>
</gene>
<keyword evidence="4" id="KW-1185">Reference proteome</keyword>
<organism evidence="3 4">
    <name type="scientific">Ophiobolus disseminans</name>
    <dbReference type="NCBI Taxonomy" id="1469910"/>
    <lineage>
        <taxon>Eukaryota</taxon>
        <taxon>Fungi</taxon>
        <taxon>Dikarya</taxon>
        <taxon>Ascomycota</taxon>
        <taxon>Pezizomycotina</taxon>
        <taxon>Dothideomycetes</taxon>
        <taxon>Pleosporomycetidae</taxon>
        <taxon>Pleosporales</taxon>
        <taxon>Pleosporineae</taxon>
        <taxon>Phaeosphaeriaceae</taxon>
        <taxon>Ophiobolus</taxon>
    </lineage>
</organism>
<dbReference type="AlphaFoldDB" id="A0A6A6ZP67"/>
<name>A0A6A6ZP67_9PLEO</name>
<dbReference type="InterPro" id="IPR010730">
    <property type="entry name" value="HET"/>
</dbReference>
<dbReference type="PANTHER" id="PTHR10622">
    <property type="entry name" value="HET DOMAIN-CONTAINING PROTEIN"/>
    <property type="match status" value="1"/>
</dbReference>
<proteinExistence type="predicted"/>